<evidence type="ECO:0000256" key="6">
    <source>
        <dbReference type="ARBA" id="ARBA00023136"/>
    </source>
</evidence>
<dbReference type="PROSITE" id="PS50928">
    <property type="entry name" value="ABC_TM1"/>
    <property type="match status" value="2"/>
</dbReference>
<feature type="transmembrane region" description="Helical" evidence="7">
    <location>
        <begin position="95"/>
        <end position="125"/>
    </location>
</feature>
<dbReference type="PANTHER" id="PTHR30183:SF6">
    <property type="entry name" value="INNER MEMBRANE ABC TRANSPORTER PERMEASE PROTEIN YNJC"/>
    <property type="match status" value="1"/>
</dbReference>
<sequence>MLRLAPILVIALLTLPVAAGLAMIALPAFDYLPVLGGEAFSLEPWRALFSQPGLWRAAALSLASGLVTPIVALTAVVLFLAAGQRGRLAGAARRLISPLLAVPHAALGFGLAFLIAPSGLAMRVISPWLTGAEQPPDTLIVNDPLGLSLMAGLILKEIPFLLLMSLAALNQLRPEKHVEIARSLGYAPTLGWLKTVLPGLYPLIRLPLYAVIAYASANVDMALILGPALPPTLAVSILEWFNDPDLSRRFMASAAAVLQLGVTLTALGLWWLGERLVARLCRGWLWAGSRRRGEATLRLLGRTLLPGAGLVALAALAGLAMFSVAGFWRFPDALPQSVTWAHWQRAAPMLGEALVSTAVIALAATLIATLLVLAVLENEHRRQLRPARSLWLLYLPLIVPQIAFVFGLVVAAESVGIGPQIGLVIAGHLLFVLPYVYLSLSEAYRRLDPRWLEIARTLGVSRNAAFWRVRLALLAAPLATAFAVGLAISIGQYLPTRLLGAGRVETVTTEAVALASGGNRRLISVWALVQALLPLLGFMLAAALPRLLIRRENRHGRH</sequence>
<feature type="transmembrane region" description="Helical" evidence="7">
    <location>
        <begin position="250"/>
        <end position="272"/>
    </location>
</feature>
<comment type="subcellular location">
    <subcellularLocation>
        <location evidence="1 7">Cell membrane</location>
        <topology evidence="1 7">Multi-pass membrane protein</topology>
    </subcellularLocation>
</comment>
<feature type="transmembrane region" description="Helical" evidence="7">
    <location>
        <begin position="145"/>
        <end position="169"/>
    </location>
</feature>
<keyword evidence="6 7" id="KW-0472">Membrane</keyword>
<feature type="transmembrane region" description="Helical" evidence="7">
    <location>
        <begin position="353"/>
        <end position="376"/>
    </location>
</feature>
<dbReference type="InterPro" id="IPR000515">
    <property type="entry name" value="MetI-like"/>
</dbReference>
<feature type="transmembrane region" description="Helical" evidence="7">
    <location>
        <begin position="54"/>
        <end position="83"/>
    </location>
</feature>
<evidence type="ECO:0000256" key="5">
    <source>
        <dbReference type="ARBA" id="ARBA00022989"/>
    </source>
</evidence>
<dbReference type="Pfam" id="PF00528">
    <property type="entry name" value="BPD_transp_1"/>
    <property type="match status" value="1"/>
</dbReference>
<reference evidence="10" key="1">
    <citation type="journal article" date="2019" name="Int. J. Syst. Evol. Microbiol.">
        <title>The Global Catalogue of Microorganisms (GCM) 10K type strain sequencing project: providing services to taxonomists for standard genome sequencing and annotation.</title>
        <authorList>
            <consortium name="The Broad Institute Genomics Platform"/>
            <consortium name="The Broad Institute Genome Sequencing Center for Infectious Disease"/>
            <person name="Wu L."/>
            <person name="Ma J."/>
        </authorList>
    </citation>
    <scope>NUCLEOTIDE SEQUENCE [LARGE SCALE GENOMIC DNA]</scope>
    <source>
        <strain evidence="10">JCM 16914</strain>
    </source>
</reference>
<organism evidence="9 10">
    <name type="scientific">Halomonas cibimaris</name>
    <dbReference type="NCBI Taxonomy" id="657012"/>
    <lineage>
        <taxon>Bacteria</taxon>
        <taxon>Pseudomonadati</taxon>
        <taxon>Pseudomonadota</taxon>
        <taxon>Gammaproteobacteria</taxon>
        <taxon>Oceanospirillales</taxon>
        <taxon>Halomonadaceae</taxon>
        <taxon>Halomonas</taxon>
    </lineage>
</organism>
<dbReference type="InterPro" id="IPR035906">
    <property type="entry name" value="MetI-like_sf"/>
</dbReference>
<evidence type="ECO:0000313" key="9">
    <source>
        <dbReference type="EMBL" id="GAA3910946.1"/>
    </source>
</evidence>
<protein>
    <submittedName>
        <fullName evidence="9">ABC transporter permease subunit</fullName>
    </submittedName>
</protein>
<evidence type="ECO:0000256" key="3">
    <source>
        <dbReference type="ARBA" id="ARBA00022475"/>
    </source>
</evidence>
<feature type="transmembrane region" description="Helical" evidence="7">
    <location>
        <begin position="471"/>
        <end position="494"/>
    </location>
</feature>
<keyword evidence="10" id="KW-1185">Reference proteome</keyword>
<keyword evidence="2 7" id="KW-0813">Transport</keyword>
<feature type="transmembrane region" description="Helical" evidence="7">
    <location>
        <begin position="299"/>
        <end position="328"/>
    </location>
</feature>
<feature type="domain" description="ABC transmembrane type-1" evidence="8">
    <location>
        <begin position="354"/>
        <end position="541"/>
    </location>
</feature>
<dbReference type="Proteomes" id="UP001500133">
    <property type="component" value="Unassembled WGS sequence"/>
</dbReference>
<evidence type="ECO:0000259" key="8">
    <source>
        <dbReference type="PROSITE" id="PS50928"/>
    </source>
</evidence>
<dbReference type="RefSeq" id="WP_344705049.1">
    <property type="nucleotide sequence ID" value="NZ_BAAAZT010000077.1"/>
</dbReference>
<keyword evidence="4 7" id="KW-0812">Transmembrane</keyword>
<gene>
    <name evidence="9" type="ORF">GCM10022228_22620</name>
</gene>
<accession>A0ABP7M2X7</accession>
<feature type="transmembrane region" description="Helical" evidence="7">
    <location>
        <begin position="388"/>
        <end position="411"/>
    </location>
</feature>
<dbReference type="EMBL" id="BAAAZT010000077">
    <property type="protein sequence ID" value="GAA3910946.1"/>
    <property type="molecule type" value="Genomic_DNA"/>
</dbReference>
<proteinExistence type="inferred from homology"/>
<feature type="domain" description="ABC transmembrane type-1" evidence="8">
    <location>
        <begin position="54"/>
        <end position="270"/>
    </location>
</feature>
<evidence type="ECO:0000313" key="10">
    <source>
        <dbReference type="Proteomes" id="UP001500133"/>
    </source>
</evidence>
<keyword evidence="5 7" id="KW-1133">Transmembrane helix</keyword>
<comment type="similarity">
    <text evidence="7">Belongs to the binding-protein-dependent transport system permease family.</text>
</comment>
<keyword evidence="3" id="KW-1003">Cell membrane</keyword>
<dbReference type="CDD" id="cd06261">
    <property type="entry name" value="TM_PBP2"/>
    <property type="match status" value="1"/>
</dbReference>
<name>A0ABP7M2X7_9GAMM</name>
<evidence type="ECO:0000256" key="7">
    <source>
        <dbReference type="RuleBase" id="RU363032"/>
    </source>
</evidence>
<evidence type="ECO:0000256" key="2">
    <source>
        <dbReference type="ARBA" id="ARBA00022448"/>
    </source>
</evidence>
<dbReference type="Gene3D" id="1.10.3720.10">
    <property type="entry name" value="MetI-like"/>
    <property type="match status" value="2"/>
</dbReference>
<feature type="transmembrane region" description="Helical" evidence="7">
    <location>
        <begin position="417"/>
        <end position="438"/>
    </location>
</feature>
<dbReference type="SUPFAM" id="SSF161098">
    <property type="entry name" value="MetI-like"/>
    <property type="match status" value="2"/>
</dbReference>
<feature type="transmembrane region" description="Helical" evidence="7">
    <location>
        <begin position="523"/>
        <end position="549"/>
    </location>
</feature>
<dbReference type="PANTHER" id="PTHR30183">
    <property type="entry name" value="MOLYBDENUM TRANSPORT SYSTEM PERMEASE PROTEIN MODB"/>
    <property type="match status" value="1"/>
</dbReference>
<evidence type="ECO:0000256" key="1">
    <source>
        <dbReference type="ARBA" id="ARBA00004651"/>
    </source>
</evidence>
<comment type="caution">
    <text evidence="9">The sequence shown here is derived from an EMBL/GenBank/DDBJ whole genome shotgun (WGS) entry which is preliminary data.</text>
</comment>
<evidence type="ECO:0000256" key="4">
    <source>
        <dbReference type="ARBA" id="ARBA00022692"/>
    </source>
</evidence>